<proteinExistence type="predicted"/>
<reference evidence="2 3" key="1">
    <citation type="submission" date="2016-07" db="EMBL/GenBank/DDBJ databases">
        <title>Draft genome of the white-rot fungus Obba rivulosa 3A-2.</title>
        <authorList>
            <consortium name="DOE Joint Genome Institute"/>
            <person name="Miettinen O."/>
            <person name="Riley R."/>
            <person name="Acob R."/>
            <person name="Barry K."/>
            <person name="Cullen D."/>
            <person name="De Vries R."/>
            <person name="Hainaut M."/>
            <person name="Hatakka A."/>
            <person name="Henrissat B."/>
            <person name="Hilden K."/>
            <person name="Kuo R."/>
            <person name="Labutti K."/>
            <person name="Lipzen A."/>
            <person name="Makela M.R."/>
            <person name="Sandor L."/>
            <person name="Spatafora J.W."/>
            <person name="Grigoriev I.V."/>
            <person name="Hibbett D.S."/>
        </authorList>
    </citation>
    <scope>NUCLEOTIDE SEQUENCE [LARGE SCALE GENOMIC DNA]</scope>
    <source>
        <strain evidence="2 3">3A-2</strain>
    </source>
</reference>
<sequence>MRQMKLRTRTIATAEGTDEGVRSTHARHSGPTGPSAYSKSPCSASRFMSGLILWPRTIGQKSIAPAFKRHLRVRLIIYLLSIPRLRGHEDVTEDSGESGEGALLGMVSGFVHQNGRARTVLALQAHPFLHSSRYRPYFDDTLKTFIACILGTRFRSTWSATSTTLPAQKCPTCGTGELGYDTAHQSIDMWYKLQGTRVWLCAFQKRESMRYSIPGDKDSVQGALSAVSAIHATVSLRVVHSRAGSSRMRTGWPLSRGHGREYQKSSSSRSSGGNQRHG</sequence>
<evidence type="ECO:0000313" key="3">
    <source>
        <dbReference type="Proteomes" id="UP000250043"/>
    </source>
</evidence>
<name>A0A8E2DQN7_9APHY</name>
<dbReference type="EMBL" id="KV722348">
    <property type="protein sequence ID" value="OCH94048.1"/>
    <property type="molecule type" value="Genomic_DNA"/>
</dbReference>
<dbReference type="AlphaFoldDB" id="A0A8E2DQN7"/>
<evidence type="ECO:0000256" key="1">
    <source>
        <dbReference type="SAM" id="MobiDB-lite"/>
    </source>
</evidence>
<dbReference type="Proteomes" id="UP000250043">
    <property type="component" value="Unassembled WGS sequence"/>
</dbReference>
<accession>A0A8E2DQN7</accession>
<gene>
    <name evidence="2" type="ORF">OBBRIDRAFT_823788</name>
</gene>
<feature type="region of interest" description="Disordered" evidence="1">
    <location>
        <begin position="1"/>
        <end position="41"/>
    </location>
</feature>
<protein>
    <submittedName>
        <fullName evidence="2">Uncharacterized protein</fullName>
    </submittedName>
</protein>
<keyword evidence="3" id="KW-1185">Reference proteome</keyword>
<organism evidence="2 3">
    <name type="scientific">Obba rivulosa</name>
    <dbReference type="NCBI Taxonomy" id="1052685"/>
    <lineage>
        <taxon>Eukaryota</taxon>
        <taxon>Fungi</taxon>
        <taxon>Dikarya</taxon>
        <taxon>Basidiomycota</taxon>
        <taxon>Agaricomycotina</taxon>
        <taxon>Agaricomycetes</taxon>
        <taxon>Polyporales</taxon>
        <taxon>Gelatoporiaceae</taxon>
        <taxon>Obba</taxon>
    </lineage>
</organism>
<feature type="region of interest" description="Disordered" evidence="1">
    <location>
        <begin position="247"/>
        <end position="278"/>
    </location>
</feature>
<evidence type="ECO:0000313" key="2">
    <source>
        <dbReference type="EMBL" id="OCH94048.1"/>
    </source>
</evidence>